<dbReference type="Pfam" id="PF12576">
    <property type="entry name" value="DUF3754"/>
    <property type="match status" value="1"/>
</dbReference>
<protein>
    <recommendedName>
        <fullName evidence="5">DUF3754 domain-containing protein</fullName>
    </recommendedName>
</protein>
<feature type="transmembrane region" description="Helical" evidence="2">
    <location>
        <begin position="253"/>
        <end position="278"/>
    </location>
</feature>
<proteinExistence type="predicted"/>
<feature type="region of interest" description="Disordered" evidence="1">
    <location>
        <begin position="1"/>
        <end position="33"/>
    </location>
</feature>
<dbReference type="PANTHER" id="PTHR33645">
    <property type="entry name" value="AMINOPEPTIDASE (DUF3754)"/>
    <property type="match status" value="1"/>
</dbReference>
<evidence type="ECO:0000313" key="3">
    <source>
        <dbReference type="EMBL" id="QDU30321.1"/>
    </source>
</evidence>
<keyword evidence="2" id="KW-1133">Transmembrane helix</keyword>
<name>A0A517YJB9_9BACT</name>
<organism evidence="3 4">
    <name type="scientific">Anatilimnocola aggregata</name>
    <dbReference type="NCBI Taxonomy" id="2528021"/>
    <lineage>
        <taxon>Bacteria</taxon>
        <taxon>Pseudomonadati</taxon>
        <taxon>Planctomycetota</taxon>
        <taxon>Planctomycetia</taxon>
        <taxon>Pirellulales</taxon>
        <taxon>Pirellulaceae</taxon>
        <taxon>Anatilimnocola</taxon>
    </lineage>
</organism>
<feature type="transmembrane region" description="Helical" evidence="2">
    <location>
        <begin position="284"/>
        <end position="305"/>
    </location>
</feature>
<evidence type="ECO:0008006" key="5">
    <source>
        <dbReference type="Google" id="ProtNLM"/>
    </source>
</evidence>
<dbReference type="Proteomes" id="UP000315017">
    <property type="component" value="Chromosome"/>
</dbReference>
<dbReference type="PANTHER" id="PTHR33645:SF11">
    <property type="entry name" value="AMINOPEPTIDASE (DUF3754)"/>
    <property type="match status" value="1"/>
</dbReference>
<evidence type="ECO:0000256" key="1">
    <source>
        <dbReference type="SAM" id="MobiDB-lite"/>
    </source>
</evidence>
<accession>A0A517YJB9</accession>
<dbReference type="KEGG" id="aagg:ETAA8_54410"/>
<keyword evidence="4" id="KW-1185">Reference proteome</keyword>
<feature type="compositionally biased region" description="Polar residues" evidence="1">
    <location>
        <begin position="1"/>
        <end position="13"/>
    </location>
</feature>
<evidence type="ECO:0000256" key="2">
    <source>
        <dbReference type="SAM" id="Phobius"/>
    </source>
</evidence>
<dbReference type="OrthoDB" id="445083at2"/>
<keyword evidence="2" id="KW-0812">Transmembrane</keyword>
<sequence>MTSKPNTAASSAVPSGKVKARAPSSVARELPHDRTARPLEHFIPIRKSDLARILQNDAALELHEREPFAHFCKLVEATLHHEFHQNLEELKDAYAPFDPDAEPKPREVLTIDQREGLALRLFDRFGELLQRANFRRLSADELQYSLQTHNELGVEVLANLAIFERLEIYVRGDVVGKKTFRNWSRLGRWQEAEICTYQRLALMFRLKPGSASSQPLDPSAVVLKLFKNIPKSDIEMLLPGTQVRMSLVDKGKIWLPTLSGVAFTLVKLVQGAAAVAFASFQGTLAFLALLSGVFGYGLRSFYGYLNTRDRYHLNLTRSLYFQNLDSNAGVIHRLLDEAEEQEFREILLAWWLLRQSGFAAVTSEQLDRDAEAWLEKKLGLHVDFEVSDALAKLQRMGLCREMPGGKYRAVDLESALATLDRAWDQQFEFNTSQPPSIPLRRAA</sequence>
<gene>
    <name evidence="3" type="ORF">ETAA8_54410</name>
</gene>
<keyword evidence="2" id="KW-0472">Membrane</keyword>
<dbReference type="AlphaFoldDB" id="A0A517YJB9"/>
<dbReference type="InterPro" id="IPR022227">
    <property type="entry name" value="DUF3754"/>
</dbReference>
<evidence type="ECO:0000313" key="4">
    <source>
        <dbReference type="Proteomes" id="UP000315017"/>
    </source>
</evidence>
<dbReference type="RefSeq" id="WP_145095582.1">
    <property type="nucleotide sequence ID" value="NZ_CP036274.1"/>
</dbReference>
<reference evidence="3 4" key="1">
    <citation type="submission" date="2019-02" db="EMBL/GenBank/DDBJ databases">
        <title>Deep-cultivation of Planctomycetes and their phenomic and genomic characterization uncovers novel biology.</title>
        <authorList>
            <person name="Wiegand S."/>
            <person name="Jogler M."/>
            <person name="Boedeker C."/>
            <person name="Pinto D."/>
            <person name="Vollmers J."/>
            <person name="Rivas-Marin E."/>
            <person name="Kohn T."/>
            <person name="Peeters S.H."/>
            <person name="Heuer A."/>
            <person name="Rast P."/>
            <person name="Oberbeckmann S."/>
            <person name="Bunk B."/>
            <person name="Jeske O."/>
            <person name="Meyerdierks A."/>
            <person name="Storesund J.E."/>
            <person name="Kallscheuer N."/>
            <person name="Luecker S."/>
            <person name="Lage O.M."/>
            <person name="Pohl T."/>
            <person name="Merkel B.J."/>
            <person name="Hornburger P."/>
            <person name="Mueller R.-W."/>
            <person name="Bruemmer F."/>
            <person name="Labrenz M."/>
            <person name="Spormann A.M."/>
            <person name="Op den Camp H."/>
            <person name="Overmann J."/>
            <person name="Amann R."/>
            <person name="Jetten M.S.M."/>
            <person name="Mascher T."/>
            <person name="Medema M.H."/>
            <person name="Devos D.P."/>
            <person name="Kaster A.-K."/>
            <person name="Ovreas L."/>
            <person name="Rohde M."/>
            <person name="Galperin M.Y."/>
            <person name="Jogler C."/>
        </authorList>
    </citation>
    <scope>NUCLEOTIDE SEQUENCE [LARGE SCALE GENOMIC DNA]</scope>
    <source>
        <strain evidence="3 4">ETA_A8</strain>
    </source>
</reference>
<dbReference type="EMBL" id="CP036274">
    <property type="protein sequence ID" value="QDU30321.1"/>
    <property type="molecule type" value="Genomic_DNA"/>
</dbReference>